<evidence type="ECO:0000256" key="14">
    <source>
        <dbReference type="ARBA" id="ARBA00023128"/>
    </source>
</evidence>
<dbReference type="InterPro" id="IPR000260">
    <property type="entry name" value="NADH4_N"/>
</dbReference>
<evidence type="ECO:0000256" key="12">
    <source>
        <dbReference type="ARBA" id="ARBA00023027"/>
    </source>
</evidence>
<dbReference type="InterPro" id="IPR003918">
    <property type="entry name" value="NADH_UbQ_OxRdtase"/>
</dbReference>
<evidence type="ECO:0000256" key="8">
    <source>
        <dbReference type="ARBA" id="ARBA00022692"/>
    </source>
</evidence>
<feature type="transmembrane region" description="Helical" evidence="17">
    <location>
        <begin position="55"/>
        <end position="79"/>
    </location>
</feature>
<dbReference type="GO" id="GO:0042773">
    <property type="term" value="P:ATP synthesis coupled electron transport"/>
    <property type="evidence" value="ECO:0007669"/>
    <property type="project" value="InterPro"/>
</dbReference>
<dbReference type="GO" id="GO:0008137">
    <property type="term" value="F:NADH dehydrogenase (ubiquinone) activity"/>
    <property type="evidence" value="ECO:0007669"/>
    <property type="project" value="UniProtKB-UniRule"/>
</dbReference>
<keyword evidence="9" id="KW-1278">Translocase</keyword>
<geneLocation type="mitochondrion" evidence="20"/>
<evidence type="ECO:0000256" key="4">
    <source>
        <dbReference type="ARBA" id="ARBA00012944"/>
    </source>
</evidence>
<evidence type="ECO:0000256" key="9">
    <source>
        <dbReference type="ARBA" id="ARBA00022967"/>
    </source>
</evidence>
<evidence type="ECO:0000256" key="15">
    <source>
        <dbReference type="ARBA" id="ARBA00023136"/>
    </source>
</evidence>
<keyword evidence="11 17" id="KW-1133">Transmembrane helix</keyword>
<dbReference type="InterPro" id="IPR001750">
    <property type="entry name" value="ND/Mrp_TM"/>
</dbReference>
<evidence type="ECO:0000256" key="17">
    <source>
        <dbReference type="RuleBase" id="RU003297"/>
    </source>
</evidence>
<dbReference type="Pfam" id="PF01059">
    <property type="entry name" value="Oxidored_q5_N"/>
    <property type="match status" value="1"/>
</dbReference>
<dbReference type="PANTHER" id="PTHR43507:SF20">
    <property type="entry name" value="NADH-UBIQUINONE OXIDOREDUCTASE CHAIN 4"/>
    <property type="match status" value="1"/>
</dbReference>
<feature type="transmembrane region" description="Helical" evidence="17">
    <location>
        <begin position="276"/>
        <end position="298"/>
    </location>
</feature>
<evidence type="ECO:0000256" key="11">
    <source>
        <dbReference type="ARBA" id="ARBA00022989"/>
    </source>
</evidence>
<feature type="transmembrane region" description="Helical" evidence="17">
    <location>
        <begin position="86"/>
        <end position="103"/>
    </location>
</feature>
<feature type="transmembrane region" description="Helical" evidence="17">
    <location>
        <begin position="379"/>
        <end position="404"/>
    </location>
</feature>
<dbReference type="GO" id="GO:0048039">
    <property type="term" value="F:ubiquinone binding"/>
    <property type="evidence" value="ECO:0007669"/>
    <property type="project" value="TreeGrafter"/>
</dbReference>
<dbReference type="GO" id="GO:0003954">
    <property type="term" value="F:NADH dehydrogenase activity"/>
    <property type="evidence" value="ECO:0007669"/>
    <property type="project" value="TreeGrafter"/>
</dbReference>
<evidence type="ECO:0000256" key="10">
    <source>
        <dbReference type="ARBA" id="ARBA00022982"/>
    </source>
</evidence>
<feature type="transmembrane region" description="Helical" evidence="17">
    <location>
        <begin position="109"/>
        <end position="131"/>
    </location>
</feature>
<gene>
    <name evidence="20" type="primary">ND4</name>
</gene>
<evidence type="ECO:0000256" key="5">
    <source>
        <dbReference type="ARBA" id="ARBA00021006"/>
    </source>
</evidence>
<feature type="transmembrane region" description="Helical" evidence="17">
    <location>
        <begin position="7"/>
        <end position="35"/>
    </location>
</feature>
<evidence type="ECO:0000259" key="18">
    <source>
        <dbReference type="Pfam" id="PF00361"/>
    </source>
</evidence>
<evidence type="ECO:0000256" key="13">
    <source>
        <dbReference type="ARBA" id="ARBA00023075"/>
    </source>
</evidence>
<dbReference type="PANTHER" id="PTHR43507">
    <property type="entry name" value="NADH-UBIQUINONE OXIDOREDUCTASE CHAIN 4"/>
    <property type="match status" value="1"/>
</dbReference>
<accession>A0A343QCB7</accession>
<feature type="transmembrane region" description="Helical" evidence="17">
    <location>
        <begin position="214"/>
        <end position="235"/>
    </location>
</feature>
<sequence length="455" mass="52478">MLSILFMVFGLIPVIMFCSYLEVQFFFFFLVFIYIFNEKGGLMYESMSMYFGEDLISYLLIVLSFWICSMMIISSISLFKVKNFDKLFLFLVYTMMLMLYLSFSSLNFFLFYVFFEGSLIVILLMVLGYGYQPERLRAGIYMLFYTLFGSLPLFGGLMYLSVYYGSLSFFFFESFINYLSWGSFMFYLVMIMAFLIKLPLFCFHLWLPKAHVEAPVAGSMILAGVLLKFGSYGLYRLFSLVYSVGLYINLYFIILSLVGAVLVSLLCFRQFDLSSLIAYSSVVHMGVLVSGMMTLSMWGMSGGLIMMIAHGLCSSGLFALSNMSYERVGSRNVFLNRGLLNLIPNLSFWWFLFCIMNMACPPSMNLLGEIGLLNSLVGWSWISMICLMMISFFSAGYSLYLYSYSQHGKIYGGYFSYNSGYVSEYLLLFLHFLPLNLFVLNSDFFLVWCYKMNCD</sequence>
<evidence type="ECO:0000256" key="16">
    <source>
        <dbReference type="ARBA" id="ARBA00049551"/>
    </source>
</evidence>
<dbReference type="Pfam" id="PF00361">
    <property type="entry name" value="Proton_antipo_M"/>
    <property type="match status" value="1"/>
</dbReference>
<feature type="transmembrane region" description="Helical" evidence="17">
    <location>
        <begin position="342"/>
        <end position="359"/>
    </location>
</feature>
<evidence type="ECO:0000256" key="3">
    <source>
        <dbReference type="ARBA" id="ARBA00009025"/>
    </source>
</evidence>
<evidence type="ECO:0000256" key="6">
    <source>
        <dbReference type="ARBA" id="ARBA00022448"/>
    </source>
</evidence>
<evidence type="ECO:0000313" key="20">
    <source>
        <dbReference type="EMBL" id="ATU07064.1"/>
    </source>
</evidence>
<comment type="similarity">
    <text evidence="3 17">Belongs to the complex I subunit 4 family.</text>
</comment>
<feature type="domain" description="NADH:quinone oxidoreductase/Mrp antiporter transmembrane" evidence="18">
    <location>
        <begin position="106"/>
        <end position="393"/>
    </location>
</feature>
<keyword evidence="15 17" id="KW-0472">Membrane</keyword>
<comment type="subcellular location">
    <subcellularLocation>
        <location evidence="2 17">Mitochondrion membrane</location>
        <topology evidence="2 17">Multi-pass membrane protein</topology>
    </subcellularLocation>
</comment>
<keyword evidence="8 17" id="KW-0812">Transmembrane</keyword>
<reference evidence="20" key="1">
    <citation type="journal article" date="2017" name="Mol. Phylogenet. Evol.">
        <title>Mitochondrial phylogenomics and genome rearrangements in the barklice (Insecta: Psocodea).</title>
        <authorList>
            <person name="Yoshizawa K."/>
            <person name="Johnson K.P."/>
            <person name="Sweet A.D."/>
            <person name="Yao I."/>
            <person name="Ferreira R.L."/>
            <person name="Cameron S.L."/>
        </authorList>
    </citation>
    <scope>NUCLEOTIDE SEQUENCE</scope>
</reference>
<feature type="transmembrane region" description="Helical" evidence="17">
    <location>
        <begin position="304"/>
        <end position="321"/>
    </location>
</feature>
<keyword evidence="10 17" id="KW-0249">Electron transport</keyword>
<comment type="function">
    <text evidence="1">Core subunit of the mitochondrial membrane respiratory chain NADH dehydrogenase (Complex I) that is believed to belong to the minimal assembly required for catalysis. Complex I functions in the transfer of electrons from NADH to the respiratory chain. The immediate electron acceptor for the enzyme is believed to be ubiquinone.</text>
</comment>
<evidence type="ECO:0000256" key="7">
    <source>
        <dbReference type="ARBA" id="ARBA00022660"/>
    </source>
</evidence>
<keyword evidence="14 17" id="KW-0496">Mitochondrion</keyword>
<feature type="domain" description="NADH:ubiquinone oxidoreductase chain 4 N-terminal" evidence="19">
    <location>
        <begin position="1"/>
        <end position="101"/>
    </location>
</feature>
<protein>
    <recommendedName>
        <fullName evidence="5 17">NADH-ubiquinone oxidoreductase chain 4</fullName>
        <ecNumber evidence="4 17">7.1.1.2</ecNumber>
    </recommendedName>
</protein>
<name>A0A343QCB7_9NEOP</name>
<evidence type="ECO:0000256" key="2">
    <source>
        <dbReference type="ARBA" id="ARBA00004225"/>
    </source>
</evidence>
<comment type="catalytic activity">
    <reaction evidence="16 17">
        <text>a ubiquinone + NADH + 5 H(+)(in) = a ubiquinol + NAD(+) + 4 H(+)(out)</text>
        <dbReference type="Rhea" id="RHEA:29091"/>
        <dbReference type="Rhea" id="RHEA-COMP:9565"/>
        <dbReference type="Rhea" id="RHEA-COMP:9566"/>
        <dbReference type="ChEBI" id="CHEBI:15378"/>
        <dbReference type="ChEBI" id="CHEBI:16389"/>
        <dbReference type="ChEBI" id="CHEBI:17976"/>
        <dbReference type="ChEBI" id="CHEBI:57540"/>
        <dbReference type="ChEBI" id="CHEBI:57945"/>
        <dbReference type="EC" id="7.1.1.2"/>
    </reaction>
</comment>
<dbReference type="EC" id="7.1.1.2" evidence="4 17"/>
<evidence type="ECO:0000256" key="1">
    <source>
        <dbReference type="ARBA" id="ARBA00003257"/>
    </source>
</evidence>
<feature type="transmembrane region" description="Helical" evidence="17">
    <location>
        <begin position="143"/>
        <end position="164"/>
    </location>
</feature>
<feature type="transmembrane region" description="Helical" evidence="17">
    <location>
        <begin position="425"/>
        <end position="448"/>
    </location>
</feature>
<feature type="transmembrane region" description="Helical" evidence="17">
    <location>
        <begin position="247"/>
        <end position="269"/>
    </location>
</feature>
<organism evidence="20">
    <name type="scientific">Neotrogla sp. 5 KY-2017</name>
    <dbReference type="NCBI Taxonomy" id="2051645"/>
    <lineage>
        <taxon>Eukaryota</taxon>
        <taxon>Metazoa</taxon>
        <taxon>Ecdysozoa</taxon>
        <taxon>Arthropoda</taxon>
        <taxon>Hexapoda</taxon>
        <taxon>Insecta</taxon>
        <taxon>Pterygota</taxon>
        <taxon>Neoptera</taxon>
        <taxon>Paraneoptera</taxon>
        <taxon>Psocodea</taxon>
        <taxon>Trogiomorpha</taxon>
        <taxon>Prionoglaridetae</taxon>
        <taxon>Prionoglarididae</taxon>
        <taxon>Neotrogla</taxon>
    </lineage>
</organism>
<dbReference type="AlphaFoldDB" id="A0A343QCB7"/>
<proteinExistence type="inferred from homology"/>
<keyword evidence="7 17" id="KW-0679">Respiratory chain</keyword>
<evidence type="ECO:0000259" key="19">
    <source>
        <dbReference type="Pfam" id="PF01059"/>
    </source>
</evidence>
<keyword evidence="12 17" id="KW-0520">NAD</keyword>
<keyword evidence="13 17" id="KW-0830">Ubiquinone</keyword>
<dbReference type="GO" id="GO:0031966">
    <property type="term" value="C:mitochondrial membrane"/>
    <property type="evidence" value="ECO:0007669"/>
    <property type="project" value="UniProtKB-SubCell"/>
</dbReference>
<dbReference type="PRINTS" id="PR01437">
    <property type="entry name" value="NUOXDRDTASE4"/>
</dbReference>
<feature type="transmembrane region" description="Helical" evidence="17">
    <location>
        <begin position="184"/>
        <end position="207"/>
    </location>
</feature>
<keyword evidence="6 17" id="KW-0813">Transport</keyword>
<dbReference type="GO" id="GO:0015990">
    <property type="term" value="P:electron transport coupled proton transport"/>
    <property type="evidence" value="ECO:0007669"/>
    <property type="project" value="TreeGrafter"/>
</dbReference>
<comment type="function">
    <text evidence="17">Core subunit of the mitochondrial membrane respiratory chain NADH dehydrogenase (Complex I) which catalyzes electron transfer from NADH through the respiratory chain, using ubiquinone as an electron acceptor. Essential for the catalytic activity and assembly of complex I.</text>
</comment>
<dbReference type="EMBL" id="MG255139">
    <property type="protein sequence ID" value="ATU07064.1"/>
    <property type="molecule type" value="Genomic_DNA"/>
</dbReference>